<name>A0A1T4RR53_9BACT</name>
<sequence length="184" mass="20692">MIPGEALTENQQQQLLQLREQLVLFRTVSCRLAHEQISGITACNGADEDASSYHFQRDGLCRPELRKMTLGCAHTGANDRFCQLIDKAFATGLLNATISPSLTLNEIIVAIYKMDHEKGDLEKELAIARYNNHHETIRALEHELAELVTRHTNAISRLEKIRYGLMEQIDAAILPAKHHQSVPV</sequence>
<keyword evidence="2" id="KW-1185">Reference proteome</keyword>
<reference evidence="1 2" key="1">
    <citation type="submission" date="2017-02" db="EMBL/GenBank/DDBJ databases">
        <authorList>
            <person name="Peterson S.W."/>
        </authorList>
    </citation>
    <scope>NUCLEOTIDE SEQUENCE [LARGE SCALE GENOMIC DNA]</scope>
    <source>
        <strain evidence="1 2">DSM 22335</strain>
    </source>
</reference>
<dbReference type="AlphaFoldDB" id="A0A1T4RR53"/>
<dbReference type="EMBL" id="FUWH01000014">
    <property type="protein sequence ID" value="SKA18423.1"/>
    <property type="molecule type" value="Genomic_DNA"/>
</dbReference>
<gene>
    <name evidence="1" type="ORF">SAMN04488132_11419</name>
</gene>
<organism evidence="1 2">
    <name type="scientific">Sediminibacterium ginsengisoli</name>
    <dbReference type="NCBI Taxonomy" id="413434"/>
    <lineage>
        <taxon>Bacteria</taxon>
        <taxon>Pseudomonadati</taxon>
        <taxon>Bacteroidota</taxon>
        <taxon>Chitinophagia</taxon>
        <taxon>Chitinophagales</taxon>
        <taxon>Chitinophagaceae</taxon>
        <taxon>Sediminibacterium</taxon>
    </lineage>
</organism>
<dbReference type="Proteomes" id="UP000190888">
    <property type="component" value="Unassembled WGS sequence"/>
</dbReference>
<dbReference type="OrthoDB" id="1445515at2"/>
<proteinExistence type="predicted"/>
<evidence type="ECO:0000313" key="2">
    <source>
        <dbReference type="Proteomes" id="UP000190888"/>
    </source>
</evidence>
<dbReference type="RefSeq" id="WP_078832730.1">
    <property type="nucleotide sequence ID" value="NZ_FUWH01000014.1"/>
</dbReference>
<protein>
    <submittedName>
        <fullName evidence="1">Uncharacterized protein</fullName>
    </submittedName>
</protein>
<accession>A0A1T4RR53</accession>
<evidence type="ECO:0000313" key="1">
    <source>
        <dbReference type="EMBL" id="SKA18423.1"/>
    </source>
</evidence>